<reference evidence="3" key="1">
    <citation type="submission" date="2020-11" db="EMBL/GenBank/DDBJ databases">
        <title>Novosphingobium aureum sp. nov., a marine bacterium isolated from sediment of a salt flat.</title>
        <authorList>
            <person name="Yoo Y."/>
            <person name="Kim J.-J."/>
        </authorList>
    </citation>
    <scope>NUCLEOTIDE SEQUENCE</scope>
    <source>
        <strain evidence="3">YJ-S2-02</strain>
    </source>
</reference>
<proteinExistence type="predicted"/>
<name>A0A931HFJ8_9SPHN</name>
<gene>
    <name evidence="3" type="ORF">I5E68_19230</name>
</gene>
<evidence type="ECO:0000256" key="2">
    <source>
        <dbReference type="SAM" id="Phobius"/>
    </source>
</evidence>
<feature type="region of interest" description="Disordered" evidence="1">
    <location>
        <begin position="58"/>
        <end position="86"/>
    </location>
</feature>
<evidence type="ECO:0000256" key="1">
    <source>
        <dbReference type="SAM" id="MobiDB-lite"/>
    </source>
</evidence>
<organism evidence="3 4">
    <name type="scientific">Novosphingobium aureum</name>
    <dbReference type="NCBI Taxonomy" id="2792964"/>
    <lineage>
        <taxon>Bacteria</taxon>
        <taxon>Pseudomonadati</taxon>
        <taxon>Pseudomonadota</taxon>
        <taxon>Alphaproteobacteria</taxon>
        <taxon>Sphingomonadales</taxon>
        <taxon>Sphingomonadaceae</taxon>
        <taxon>Novosphingobium</taxon>
    </lineage>
</organism>
<dbReference type="RefSeq" id="WP_197167245.1">
    <property type="nucleotide sequence ID" value="NZ_JADZGI010000008.1"/>
</dbReference>
<comment type="caution">
    <text evidence="3">The sequence shown here is derived from an EMBL/GenBank/DDBJ whole genome shotgun (WGS) entry which is preliminary data.</text>
</comment>
<dbReference type="AlphaFoldDB" id="A0A931HFJ8"/>
<keyword evidence="2" id="KW-0812">Transmembrane</keyword>
<evidence type="ECO:0000313" key="3">
    <source>
        <dbReference type="EMBL" id="MBH0115081.1"/>
    </source>
</evidence>
<keyword evidence="2" id="KW-1133">Transmembrane helix</keyword>
<evidence type="ECO:0000313" key="4">
    <source>
        <dbReference type="Proteomes" id="UP000617634"/>
    </source>
</evidence>
<keyword evidence="2" id="KW-0472">Membrane</keyword>
<keyword evidence="4" id="KW-1185">Reference proteome</keyword>
<dbReference type="PROSITE" id="PS51257">
    <property type="entry name" value="PROKAR_LIPOPROTEIN"/>
    <property type="match status" value="1"/>
</dbReference>
<feature type="compositionally biased region" description="Basic and acidic residues" evidence="1">
    <location>
        <begin position="77"/>
        <end position="86"/>
    </location>
</feature>
<feature type="transmembrane region" description="Helical" evidence="2">
    <location>
        <begin position="16"/>
        <end position="36"/>
    </location>
</feature>
<accession>A0A931HFJ8</accession>
<dbReference type="Proteomes" id="UP000617634">
    <property type="component" value="Unassembled WGS sequence"/>
</dbReference>
<dbReference type="EMBL" id="JADZGI010000008">
    <property type="protein sequence ID" value="MBH0115081.1"/>
    <property type="molecule type" value="Genomic_DNA"/>
</dbReference>
<protein>
    <submittedName>
        <fullName evidence="3">Uncharacterized protein</fullName>
    </submittedName>
</protein>
<sequence>MRQFSETETATAREGVMGNLLLFVFGCGVLAFFASIDRVDWLTIRPVSGSSAAMAAASTRVQPAGPEAARPMLETAPDDRGTSRSR</sequence>